<dbReference type="STRING" id="1137138.A0A067NFK5"/>
<gene>
    <name evidence="2" type="ORF">PLEOSDRAFT_160369</name>
</gene>
<dbReference type="VEuPathDB" id="FungiDB:PLEOSDRAFT_160369"/>
<dbReference type="HOGENOM" id="CLU_1142965_0_0_1"/>
<evidence type="ECO:0000313" key="2">
    <source>
        <dbReference type="EMBL" id="KDQ25755.1"/>
    </source>
</evidence>
<dbReference type="InParanoid" id="A0A067NFK5"/>
<organism evidence="2 3">
    <name type="scientific">Pleurotus ostreatus (strain PC15)</name>
    <name type="common">Oyster mushroom</name>
    <dbReference type="NCBI Taxonomy" id="1137138"/>
    <lineage>
        <taxon>Eukaryota</taxon>
        <taxon>Fungi</taxon>
        <taxon>Dikarya</taxon>
        <taxon>Basidiomycota</taxon>
        <taxon>Agaricomycotina</taxon>
        <taxon>Agaricomycetes</taxon>
        <taxon>Agaricomycetidae</taxon>
        <taxon>Agaricales</taxon>
        <taxon>Pleurotineae</taxon>
        <taxon>Pleurotaceae</taxon>
        <taxon>Pleurotus</taxon>
    </lineage>
</organism>
<feature type="compositionally biased region" description="Basic residues" evidence="1">
    <location>
        <begin position="175"/>
        <end position="189"/>
    </location>
</feature>
<dbReference type="PANTHER" id="PTHR35587:SF4">
    <property type="match status" value="1"/>
</dbReference>
<accession>A0A067NFK5</accession>
<dbReference type="Proteomes" id="UP000027073">
    <property type="component" value="Unassembled WGS sequence"/>
</dbReference>
<evidence type="ECO:0000313" key="3">
    <source>
        <dbReference type="Proteomes" id="UP000027073"/>
    </source>
</evidence>
<dbReference type="AlphaFoldDB" id="A0A067NFK5"/>
<dbReference type="PANTHER" id="PTHR35587">
    <property type="entry name" value="EXPRESSED PROTEIN"/>
    <property type="match status" value="1"/>
</dbReference>
<dbReference type="OrthoDB" id="2873061at2759"/>
<dbReference type="EMBL" id="KL198010">
    <property type="protein sequence ID" value="KDQ25755.1"/>
    <property type="molecule type" value="Genomic_DNA"/>
</dbReference>
<evidence type="ECO:0000256" key="1">
    <source>
        <dbReference type="SAM" id="MobiDB-lite"/>
    </source>
</evidence>
<feature type="compositionally biased region" description="Basic residues" evidence="1">
    <location>
        <begin position="29"/>
        <end position="42"/>
    </location>
</feature>
<sequence length="243" mass="25314">MSQPASRAQCRASSVASDHEGGPQQSASARRRSRNRRGRSRTPRSLSASSEDTGPHDVPRRKRGGKKGGLPAVGEVDEAAGAVGNTATGAVDTVGDVAGSVAGGGGGGDKPLKLRLDLNLEVEITLKARVHGDLTLALFMPQSTQASSPASATGVNGHHNIPGDRSPSSAGGHQVQHHAPRRRRRRRGASAKGNAVEKAQLAEVDGNEDDKNVGAIRLDLNLEVDLTLKARLRGDLTLCLEAF</sequence>
<feature type="compositionally biased region" description="Polar residues" evidence="1">
    <location>
        <begin position="1"/>
        <end position="16"/>
    </location>
</feature>
<name>A0A067NFK5_PLEO1</name>
<feature type="region of interest" description="Disordered" evidence="1">
    <location>
        <begin position="1"/>
        <end position="72"/>
    </location>
</feature>
<feature type="region of interest" description="Disordered" evidence="1">
    <location>
        <begin position="146"/>
        <end position="203"/>
    </location>
</feature>
<reference evidence="3" key="1">
    <citation type="journal article" date="2014" name="Proc. Natl. Acad. Sci. U.S.A.">
        <title>Extensive sampling of basidiomycete genomes demonstrates inadequacy of the white-rot/brown-rot paradigm for wood decay fungi.</title>
        <authorList>
            <person name="Riley R."/>
            <person name="Salamov A.A."/>
            <person name="Brown D.W."/>
            <person name="Nagy L.G."/>
            <person name="Floudas D."/>
            <person name="Held B.W."/>
            <person name="Levasseur A."/>
            <person name="Lombard V."/>
            <person name="Morin E."/>
            <person name="Otillar R."/>
            <person name="Lindquist E.A."/>
            <person name="Sun H."/>
            <person name="LaButti K.M."/>
            <person name="Schmutz J."/>
            <person name="Jabbour D."/>
            <person name="Luo H."/>
            <person name="Baker S.E."/>
            <person name="Pisabarro A.G."/>
            <person name="Walton J.D."/>
            <person name="Blanchette R.A."/>
            <person name="Henrissat B."/>
            <person name="Martin F."/>
            <person name="Cullen D."/>
            <person name="Hibbett D.S."/>
            <person name="Grigoriev I.V."/>
        </authorList>
    </citation>
    <scope>NUCLEOTIDE SEQUENCE [LARGE SCALE GENOMIC DNA]</scope>
    <source>
        <strain evidence="3">PC15</strain>
    </source>
</reference>
<protein>
    <submittedName>
        <fullName evidence="2">Uncharacterized protein</fullName>
    </submittedName>
</protein>
<proteinExistence type="predicted"/>